<evidence type="ECO:0000259" key="1">
    <source>
        <dbReference type="Pfam" id="PF14134"/>
    </source>
</evidence>
<organism evidence="2 3">
    <name type="scientific">Eiseniibacteriota bacterium</name>
    <dbReference type="NCBI Taxonomy" id="2212470"/>
    <lineage>
        <taxon>Bacteria</taxon>
        <taxon>Candidatus Eiseniibacteriota</taxon>
    </lineage>
</organism>
<evidence type="ECO:0000313" key="3">
    <source>
        <dbReference type="Proteomes" id="UP000580839"/>
    </source>
</evidence>
<gene>
    <name evidence="2" type="ORF">HOP12_03390</name>
</gene>
<name>A0A849SKV1_UNCEI</name>
<protein>
    <submittedName>
        <fullName evidence="2">DUF4301 family protein</fullName>
    </submittedName>
</protein>
<dbReference type="Proteomes" id="UP000580839">
    <property type="component" value="Unassembled WGS sequence"/>
</dbReference>
<sequence length="519" mass="55907">MSSPLSPADHSQLAALGISAAEAERQLALLARGEAWTTLERPCTRGDGIEVLDDATRERALAAHAHAASEGRAQWFVPASGAASRMFKELMQVQAERRPDSPAELDAQAASGKPEAKALRAFLDGLPRFAFREALAETLAQMTPGASLEAHARSGPFAPILAALLDARALDYANRPKGVLPFHREGAEIRTAFEAQLIEAGLVVRAASKRCCLHATVSPQHRTLFEALLAQVRARVEARIEAPLEVRFSSQHPATDTLAADADGQPFRDADGHLTLRPAGHGALIANLAECGADLVLIKNIDNVAHARVREPSLEWARVLLGLAAETESRVQELVRRLDASADAADEALAFVREVLNRPAVISGDAESRRRDARAALARPLRICGMVPNTGEPGGGPFWVRGRDGALSPQIVESAQVNMRVPAQRAAFEAGTHFNPVFLACGLRSATGQPYDLNAFVDPDAIILTRKSAGGRELRVLERPGLWNGAMAHWNTRFIEVPLEVFNPVKTVLDLLRPAHQPD</sequence>
<accession>A0A849SKV1</accession>
<dbReference type="EMBL" id="JABFRW010000033">
    <property type="protein sequence ID" value="NOT33194.1"/>
    <property type="molecule type" value="Genomic_DNA"/>
</dbReference>
<evidence type="ECO:0000313" key="2">
    <source>
        <dbReference type="EMBL" id="NOT33194.1"/>
    </source>
</evidence>
<reference evidence="2 3" key="1">
    <citation type="submission" date="2020-04" db="EMBL/GenBank/DDBJ databases">
        <title>Metagenomic profiling of ammonia- and methane-oxidizing microorganisms in a Dutch drinking water treatment plant.</title>
        <authorList>
            <person name="Poghosyan L."/>
            <person name="Leucker S."/>
        </authorList>
    </citation>
    <scope>NUCLEOTIDE SEQUENCE [LARGE SCALE GENOMIC DNA]</scope>
    <source>
        <strain evidence="2">S-RSF-IL-03</strain>
    </source>
</reference>
<dbReference type="InterPro" id="IPR025393">
    <property type="entry name" value="DUF4301"/>
</dbReference>
<proteinExistence type="predicted"/>
<dbReference type="AlphaFoldDB" id="A0A849SKV1"/>
<feature type="domain" description="DUF4301" evidence="1">
    <location>
        <begin position="8"/>
        <end position="517"/>
    </location>
</feature>
<dbReference type="Pfam" id="PF14134">
    <property type="entry name" value="DUF4301"/>
    <property type="match status" value="1"/>
</dbReference>
<comment type="caution">
    <text evidence="2">The sequence shown here is derived from an EMBL/GenBank/DDBJ whole genome shotgun (WGS) entry which is preliminary data.</text>
</comment>